<keyword evidence="3" id="KW-1185">Reference proteome</keyword>
<dbReference type="EMBL" id="SZYD01000008">
    <property type="protein sequence ID" value="KAD5508567.1"/>
    <property type="molecule type" value="Genomic_DNA"/>
</dbReference>
<evidence type="ECO:0000313" key="3">
    <source>
        <dbReference type="Proteomes" id="UP000326396"/>
    </source>
</evidence>
<accession>A0A5N6NXV2</accession>
<feature type="compositionally biased region" description="Basic and acidic residues" evidence="1">
    <location>
        <begin position="27"/>
        <end position="41"/>
    </location>
</feature>
<comment type="caution">
    <text evidence="2">The sequence shown here is derived from an EMBL/GenBank/DDBJ whole genome shotgun (WGS) entry which is preliminary data.</text>
</comment>
<dbReference type="AlphaFoldDB" id="A0A5N6NXV2"/>
<name>A0A5N6NXV2_9ASTR</name>
<protein>
    <submittedName>
        <fullName evidence="2">Uncharacterized protein</fullName>
    </submittedName>
</protein>
<gene>
    <name evidence="2" type="ORF">E3N88_16270</name>
</gene>
<dbReference type="Proteomes" id="UP000326396">
    <property type="component" value="Linkage Group LG16"/>
</dbReference>
<evidence type="ECO:0000256" key="1">
    <source>
        <dbReference type="SAM" id="MobiDB-lite"/>
    </source>
</evidence>
<proteinExistence type="predicted"/>
<reference evidence="2 3" key="1">
    <citation type="submission" date="2019-05" db="EMBL/GenBank/DDBJ databases">
        <title>Mikania micrantha, genome provides insights into the molecular mechanism of rapid growth.</title>
        <authorList>
            <person name="Liu B."/>
        </authorList>
    </citation>
    <scope>NUCLEOTIDE SEQUENCE [LARGE SCALE GENOMIC DNA]</scope>
    <source>
        <strain evidence="2">NLD-2019</strain>
        <tissue evidence="2">Leaf</tissue>
    </source>
</reference>
<feature type="region of interest" description="Disordered" evidence="1">
    <location>
        <begin position="1"/>
        <end position="47"/>
    </location>
</feature>
<sequence length="96" mass="10633">MEDRGLQTTGGPQSVGDGGSGTSKNRYVMEERRSATTDDRRSHNRICAKQRESSRRCALVGSSARLQLLDGEGDWKCINRFGMLLTSSDLDGLLRR</sequence>
<organism evidence="2 3">
    <name type="scientific">Mikania micrantha</name>
    <name type="common">bitter vine</name>
    <dbReference type="NCBI Taxonomy" id="192012"/>
    <lineage>
        <taxon>Eukaryota</taxon>
        <taxon>Viridiplantae</taxon>
        <taxon>Streptophyta</taxon>
        <taxon>Embryophyta</taxon>
        <taxon>Tracheophyta</taxon>
        <taxon>Spermatophyta</taxon>
        <taxon>Magnoliopsida</taxon>
        <taxon>eudicotyledons</taxon>
        <taxon>Gunneridae</taxon>
        <taxon>Pentapetalae</taxon>
        <taxon>asterids</taxon>
        <taxon>campanulids</taxon>
        <taxon>Asterales</taxon>
        <taxon>Asteraceae</taxon>
        <taxon>Asteroideae</taxon>
        <taxon>Heliantheae alliance</taxon>
        <taxon>Eupatorieae</taxon>
        <taxon>Mikania</taxon>
    </lineage>
</organism>
<evidence type="ECO:0000313" key="2">
    <source>
        <dbReference type="EMBL" id="KAD5508567.1"/>
    </source>
</evidence>